<organism evidence="3 4">
    <name type="scientific">Solidesulfovibrio magneticus (strain ATCC 700980 / DSM 13731 / RS-1)</name>
    <name type="common">Desulfovibrio magneticus</name>
    <dbReference type="NCBI Taxonomy" id="573370"/>
    <lineage>
        <taxon>Bacteria</taxon>
        <taxon>Pseudomonadati</taxon>
        <taxon>Thermodesulfobacteriota</taxon>
        <taxon>Desulfovibrionia</taxon>
        <taxon>Desulfovibrionales</taxon>
        <taxon>Desulfovibrionaceae</taxon>
        <taxon>Solidesulfovibrio</taxon>
    </lineage>
</organism>
<keyword evidence="2" id="KW-0732">Signal</keyword>
<dbReference type="HOGENOM" id="CLU_132546_0_0_7"/>
<feature type="compositionally biased region" description="Basic and acidic residues" evidence="1">
    <location>
        <begin position="55"/>
        <end position="64"/>
    </location>
</feature>
<evidence type="ECO:0000256" key="1">
    <source>
        <dbReference type="SAM" id="MobiDB-lite"/>
    </source>
</evidence>
<dbReference type="EMBL" id="AP010904">
    <property type="protein sequence ID" value="BAH74632.1"/>
    <property type="molecule type" value="Genomic_DNA"/>
</dbReference>
<dbReference type="OrthoDB" id="5453901at2"/>
<evidence type="ECO:0000313" key="4">
    <source>
        <dbReference type="Proteomes" id="UP000009071"/>
    </source>
</evidence>
<protein>
    <submittedName>
        <fullName evidence="3">Uncharacterized protein</fullName>
    </submittedName>
</protein>
<gene>
    <name evidence="3" type="ordered locus">DMR_11410</name>
</gene>
<name>C4XLP4_SOLM1</name>
<evidence type="ECO:0000313" key="3">
    <source>
        <dbReference type="EMBL" id="BAH74632.1"/>
    </source>
</evidence>
<dbReference type="KEGG" id="dma:DMR_11410"/>
<sequence length="178" mass="18583">MPALCRAAVAAFCLLILSASLALAQASGPAPGPSSAQDAKPKPAPAQAAPAPEPAAKKGDEAAVKKTPVAVDHDDADPVGARLAYRIKELLGRSSLMTPTNKDEKKLVIVLKTKEEFPGRPNLCSIYSVSWLFSSREGALKYFLAAEAGIVDASGVDQTAEALLGRTDKLASTYGYLF</sequence>
<reference evidence="3 4" key="1">
    <citation type="journal article" date="2009" name="Genome Res.">
        <title>Whole genome sequence of Desulfovibrio magneticus strain RS-1 revealed common gene clusters in magnetotactic bacteria.</title>
        <authorList>
            <person name="Nakazawa H."/>
            <person name="Arakaki A."/>
            <person name="Narita-Yamada S."/>
            <person name="Yashiro I."/>
            <person name="Jinno K."/>
            <person name="Aoki N."/>
            <person name="Tsuruyama A."/>
            <person name="Okamura Y."/>
            <person name="Tanikawa S."/>
            <person name="Fujita N."/>
            <person name="Takeyama H."/>
            <person name="Matsunaga T."/>
        </authorList>
    </citation>
    <scope>NUCLEOTIDE SEQUENCE [LARGE SCALE GENOMIC DNA]</scope>
    <source>
        <strain evidence="4">ATCC 700980 / DSM 13731 / RS-1</strain>
    </source>
</reference>
<feature type="chain" id="PRO_5002945956" evidence="2">
    <location>
        <begin position="25"/>
        <end position="178"/>
    </location>
</feature>
<keyword evidence="4" id="KW-1185">Reference proteome</keyword>
<dbReference type="Proteomes" id="UP000009071">
    <property type="component" value="Chromosome"/>
</dbReference>
<dbReference type="RefSeq" id="WP_015859858.1">
    <property type="nucleotide sequence ID" value="NC_012796.1"/>
</dbReference>
<feature type="region of interest" description="Disordered" evidence="1">
    <location>
        <begin position="27"/>
        <end position="70"/>
    </location>
</feature>
<dbReference type="AlphaFoldDB" id="C4XLP4"/>
<feature type="compositionally biased region" description="Low complexity" evidence="1">
    <location>
        <begin position="27"/>
        <end position="38"/>
    </location>
</feature>
<feature type="signal peptide" evidence="2">
    <location>
        <begin position="1"/>
        <end position="24"/>
    </location>
</feature>
<accession>C4XLP4</accession>
<dbReference type="eggNOG" id="ENOG5033GTV">
    <property type="taxonomic scope" value="Bacteria"/>
</dbReference>
<proteinExistence type="predicted"/>
<evidence type="ECO:0000256" key="2">
    <source>
        <dbReference type="SAM" id="SignalP"/>
    </source>
</evidence>